<dbReference type="InterPro" id="IPR024704">
    <property type="entry name" value="SMC"/>
</dbReference>
<dbReference type="Gene3D" id="3.40.50.300">
    <property type="entry name" value="P-loop containing nucleotide triphosphate hydrolases"/>
    <property type="match status" value="2"/>
</dbReference>
<gene>
    <name evidence="15" type="ORF">CGC21_9435</name>
</gene>
<dbReference type="CDD" id="cd03273">
    <property type="entry name" value="ABC_SMC2_euk"/>
    <property type="match status" value="1"/>
</dbReference>
<dbReference type="InterPro" id="IPR010935">
    <property type="entry name" value="SMC_hinge"/>
</dbReference>
<keyword evidence="6" id="KW-0067">ATP-binding</keyword>
<feature type="domain" description="RecF/RecN/SMC N-terminal" evidence="13">
    <location>
        <begin position="3"/>
        <end position="1058"/>
    </location>
</feature>
<evidence type="ECO:0000256" key="2">
    <source>
        <dbReference type="ARBA" id="ARBA00005231"/>
    </source>
</evidence>
<feature type="coiled-coil region" evidence="11">
    <location>
        <begin position="672"/>
        <end position="830"/>
    </location>
</feature>
<dbReference type="VEuPathDB" id="TriTrypDB:LdBPK_050400.1"/>
<feature type="compositionally biased region" description="Polar residues" evidence="12">
    <location>
        <begin position="1074"/>
        <end position="1085"/>
    </location>
</feature>
<dbReference type="Proteomes" id="UP000318447">
    <property type="component" value="Unassembled WGS sequence"/>
</dbReference>
<evidence type="ECO:0000259" key="13">
    <source>
        <dbReference type="Pfam" id="PF02463"/>
    </source>
</evidence>
<evidence type="ECO:0000256" key="5">
    <source>
        <dbReference type="ARBA" id="ARBA00022776"/>
    </source>
</evidence>
<keyword evidence="5" id="KW-0498">Mitosis</keyword>
<dbReference type="GO" id="GO:0030261">
    <property type="term" value="P:chromosome condensation"/>
    <property type="evidence" value="ECO:0007669"/>
    <property type="project" value="UniProtKB-KW"/>
</dbReference>
<comment type="subcellular location">
    <subcellularLocation>
        <location evidence="1">Nucleus</location>
    </subcellularLocation>
</comment>
<dbReference type="GO" id="GO:0051301">
    <property type="term" value="P:cell division"/>
    <property type="evidence" value="ECO:0007669"/>
    <property type="project" value="UniProtKB-KW"/>
</dbReference>
<dbReference type="GO" id="GO:0016887">
    <property type="term" value="F:ATP hydrolysis activity"/>
    <property type="evidence" value="ECO:0007669"/>
    <property type="project" value="InterPro"/>
</dbReference>
<dbReference type="GO" id="GO:0005524">
    <property type="term" value="F:ATP binding"/>
    <property type="evidence" value="ECO:0007669"/>
    <property type="project" value="UniProtKB-KW"/>
</dbReference>
<proteinExistence type="inferred from homology"/>
<evidence type="ECO:0000256" key="7">
    <source>
        <dbReference type="ARBA" id="ARBA00023054"/>
    </source>
</evidence>
<evidence type="ECO:0000256" key="12">
    <source>
        <dbReference type="SAM" id="MobiDB-lite"/>
    </source>
</evidence>
<dbReference type="Pfam" id="PF06470">
    <property type="entry name" value="SMC_hinge"/>
    <property type="match status" value="1"/>
</dbReference>
<reference evidence="16" key="1">
    <citation type="submission" date="2019-02" db="EMBL/GenBank/DDBJ databases">
        <title>FDA dAtabase for Regulatory Grade micrObial Sequences (FDA-ARGOS): Supporting development and validation of Infectious Disease Dx tests.</title>
        <authorList>
            <person name="Duncan R."/>
            <person name="Fisher C."/>
            <person name="Tallon L."/>
            <person name="Sadzewicz L."/>
            <person name="Sengamalay N."/>
            <person name="Ott S."/>
            <person name="Godinez A."/>
            <person name="Nagaraj S."/>
            <person name="Vavikolanu K."/>
            <person name="Nadendla S."/>
            <person name="Aluvathingal J."/>
            <person name="Sichtig H."/>
        </authorList>
    </citation>
    <scope>NUCLEOTIDE SEQUENCE [LARGE SCALE GENOMIC DNA]</scope>
    <source>
        <strain evidence="16">FDAARGOS_361</strain>
    </source>
</reference>
<dbReference type="PANTHER" id="PTHR43977">
    <property type="entry name" value="STRUCTURAL MAINTENANCE OF CHROMOSOMES PROTEIN 3"/>
    <property type="match status" value="1"/>
</dbReference>
<evidence type="ECO:0000313" key="16">
    <source>
        <dbReference type="Proteomes" id="UP000318447"/>
    </source>
</evidence>
<dbReference type="GO" id="GO:0005634">
    <property type="term" value="C:nucleus"/>
    <property type="evidence" value="ECO:0007669"/>
    <property type="project" value="UniProtKB-SubCell"/>
</dbReference>
<feature type="coiled-coil region" evidence="11">
    <location>
        <begin position="355"/>
        <end position="452"/>
    </location>
</feature>
<dbReference type="InterPro" id="IPR003395">
    <property type="entry name" value="RecF/RecN/SMC_N"/>
</dbReference>
<dbReference type="SUPFAM" id="SSF52540">
    <property type="entry name" value="P-loop containing nucleoside triphosphate hydrolases"/>
    <property type="match status" value="1"/>
</dbReference>
<dbReference type="InterPro" id="IPR036277">
    <property type="entry name" value="SMC_hinge_sf"/>
</dbReference>
<evidence type="ECO:0000313" key="15">
    <source>
        <dbReference type="EMBL" id="TPP44050.1"/>
    </source>
</evidence>
<organism evidence="15 16">
    <name type="scientific">Leishmania donovani</name>
    <dbReference type="NCBI Taxonomy" id="5661"/>
    <lineage>
        <taxon>Eukaryota</taxon>
        <taxon>Discoba</taxon>
        <taxon>Euglenozoa</taxon>
        <taxon>Kinetoplastea</taxon>
        <taxon>Metakinetoplastina</taxon>
        <taxon>Trypanosomatida</taxon>
        <taxon>Trypanosomatidae</taxon>
        <taxon>Leishmaniinae</taxon>
        <taxon>Leishmania</taxon>
    </lineage>
</organism>
<evidence type="ECO:0000256" key="4">
    <source>
        <dbReference type="ARBA" id="ARBA00022741"/>
    </source>
</evidence>
<evidence type="ECO:0000256" key="10">
    <source>
        <dbReference type="ARBA" id="ARBA00023306"/>
    </source>
</evidence>
<evidence type="ECO:0000256" key="8">
    <source>
        <dbReference type="ARBA" id="ARBA00023067"/>
    </source>
</evidence>
<keyword evidence="8" id="KW-0226">DNA condensation</keyword>
<keyword evidence="7 11" id="KW-0175">Coiled coil</keyword>
<dbReference type="Pfam" id="PF02463">
    <property type="entry name" value="SMC_N"/>
    <property type="match status" value="1"/>
</dbReference>
<keyword evidence="10" id="KW-0131">Cell cycle</keyword>
<protein>
    <submittedName>
        <fullName evidence="15">RecF/RecN/SMC N terminal domain family protein</fullName>
    </submittedName>
</protein>
<dbReference type="InterPro" id="IPR027120">
    <property type="entry name" value="Smc2_ABC"/>
</dbReference>
<dbReference type="VEuPathDB" id="TriTrypDB:LDHU3_05.0460"/>
<dbReference type="PIRSF" id="PIRSF005719">
    <property type="entry name" value="SMC"/>
    <property type="match status" value="1"/>
</dbReference>
<evidence type="ECO:0000256" key="1">
    <source>
        <dbReference type="ARBA" id="ARBA00004123"/>
    </source>
</evidence>
<accession>A0A504XCW2</accession>
<evidence type="ECO:0000259" key="14">
    <source>
        <dbReference type="Pfam" id="PF06470"/>
    </source>
</evidence>
<feature type="region of interest" description="Disordered" evidence="12">
    <location>
        <begin position="1066"/>
        <end position="1098"/>
    </location>
</feature>
<keyword evidence="9" id="KW-0539">Nucleus</keyword>
<dbReference type="AlphaFoldDB" id="A0A504XCW2"/>
<comment type="similarity">
    <text evidence="2">Belongs to the SMC family. SMC2 subfamily.</text>
</comment>
<keyword evidence="3" id="KW-0132">Cell division</keyword>
<name>A0A504XCW2_LEIDO</name>
<dbReference type="InterPro" id="IPR027417">
    <property type="entry name" value="P-loop_NTPase"/>
</dbReference>
<keyword evidence="4" id="KW-0547">Nucleotide-binding</keyword>
<dbReference type="VEuPathDB" id="TriTrypDB:LdCL_050009000"/>
<dbReference type="EMBL" id="RHLC01000038">
    <property type="protein sequence ID" value="TPP44050.1"/>
    <property type="molecule type" value="Genomic_DNA"/>
</dbReference>
<feature type="coiled-coil region" evidence="11">
    <location>
        <begin position="180"/>
        <end position="232"/>
    </location>
</feature>
<dbReference type="SUPFAM" id="SSF75553">
    <property type="entry name" value="Smc hinge domain"/>
    <property type="match status" value="1"/>
</dbReference>
<dbReference type="GO" id="GO:0005694">
    <property type="term" value="C:chromosome"/>
    <property type="evidence" value="ECO:0007669"/>
    <property type="project" value="InterPro"/>
</dbReference>
<evidence type="ECO:0000256" key="6">
    <source>
        <dbReference type="ARBA" id="ARBA00022840"/>
    </source>
</evidence>
<feature type="domain" description="SMC hinge" evidence="14">
    <location>
        <begin position="470"/>
        <end position="564"/>
    </location>
</feature>
<evidence type="ECO:0000256" key="11">
    <source>
        <dbReference type="SAM" id="Coils"/>
    </source>
</evidence>
<sequence>MRVKSIVIDGFKSYAHRKELADLSPHFNAITGLNGSGKSNIFDAICFVMGITNLKRVRAEDPRELIFRAGTTGVHAARVTIEFVNDDPASAPPGYSCEEYPLITIGRQIKLGGRQQFFFNNNVSLQSKVKRFFESISLNVDNPHFMILQGTVHKLIGMRSQDILSLIEEAVGTKAFDHRRRTAETLIRNKERKMEEIDTNIEAQIRPLLETMRADQEEYNTFMQKREKMEEKARFRVALDYYTHRTQHTEAEAAMEARKADVQNAKTQLQALPRQEEEAARRLLQLQDSLSAPSDAAIALHEEEDELKKAHSRLEGQLCNCTQLKKGLKLLRSGVQAGASGVSLAEERQQVDLQLIEQQSRVRRATERLEELVKQQRRVEAHQAEENGRVRHLEHEYAKAAASLEKAKAVYTPLALKQERKEALEAEISSLKREYQAEYENFQRQVSTATARNYDLDYNRYACPPDTEDKVLGRVGQLITPTDPQHALGLMVGAQNQLLRVVVTDDRVAEAIIRSGLRQRTAFFALDKLQRQPTHFFIDGAKLQTARLIAEQQGGWVHRARDLVTELAYNPSIKAKAVTVEGEVAEPNGLMTGGSTRQLRDVFADLKTYTAQKQPLKALQQRTRALEVEYAALRDTLRQHQHDIQVYKAAEEAAELSKQRYIVAANSVQSGAAELTEQMERERTALAEAREKVEVLQARQRELATQAQTTDLNSFERLEADMEQQAADLSRKTQDTEEDMVQQQSQKLKLAAQVEEVTQQLAAVQARSKQNEERRQRLEKDIDDAQEELTRLAERKVTLDNLVKNGEVELREQSRCLESLRRHVHEAEQRYSWLLEARAAFNQPGGPYDFSDAARTAAILQELRDVEARAAVMSSKLSQKSAILYEERRREYEELVKQRTALGEDKEAIQRCITEIESKKWGALDRMVGVVSSIFGKLFATCLPGATAQLLEERDAANHLSGLSVRVSFNGKPRESLSELSGGQRSLLALCLILAILRVRPAPLYILDEVDAALDPSHTQNIGRMLQLYFPHSQFLLVSLKDGMFNNANVLYHIRNTQGYSEVARIEHKPPSQPTSADSDPQNVASGAEKQGAVTSSA</sequence>
<dbReference type="FunFam" id="3.40.50.300:FF:001880">
    <property type="entry name" value="Structural maintenance of chromosomes protein"/>
    <property type="match status" value="1"/>
</dbReference>
<evidence type="ECO:0000256" key="9">
    <source>
        <dbReference type="ARBA" id="ARBA00023242"/>
    </source>
</evidence>
<evidence type="ECO:0000256" key="3">
    <source>
        <dbReference type="ARBA" id="ARBA00022618"/>
    </source>
</evidence>
<comment type="caution">
    <text evidence="15">The sequence shown here is derived from an EMBL/GenBank/DDBJ whole genome shotgun (WGS) entry which is preliminary data.</text>
</comment>